<feature type="domain" description="FAD-binding" evidence="5">
    <location>
        <begin position="197"/>
        <end position="308"/>
    </location>
</feature>
<dbReference type="Gene3D" id="3.40.30.120">
    <property type="match status" value="1"/>
</dbReference>
<dbReference type="GO" id="GO:0071949">
    <property type="term" value="F:FAD binding"/>
    <property type="evidence" value="ECO:0007669"/>
    <property type="project" value="InterPro"/>
</dbReference>
<feature type="domain" description="FAD-binding" evidence="5">
    <location>
        <begin position="6"/>
        <end position="180"/>
    </location>
</feature>
<accession>A0A8H5ZSD1</accession>
<evidence type="ECO:0000256" key="2">
    <source>
        <dbReference type="ARBA" id="ARBA00022630"/>
    </source>
</evidence>
<dbReference type="PANTHER" id="PTHR43004:SF19">
    <property type="entry name" value="BINDING MONOOXYGENASE, PUTATIVE (JCVI)-RELATED"/>
    <property type="match status" value="1"/>
</dbReference>
<evidence type="ECO:0000313" key="6">
    <source>
        <dbReference type="EMBL" id="KAF5855953.1"/>
    </source>
</evidence>
<keyword evidence="3" id="KW-0274">FAD</keyword>
<evidence type="ECO:0000256" key="1">
    <source>
        <dbReference type="ARBA" id="ARBA00001974"/>
    </source>
</evidence>
<dbReference type="PRINTS" id="PR00420">
    <property type="entry name" value="RNGMNOXGNASE"/>
</dbReference>
<dbReference type="EMBL" id="SPNV01000365">
    <property type="protein sequence ID" value="KAF5855953.1"/>
    <property type="molecule type" value="Genomic_DNA"/>
</dbReference>
<keyword evidence="2" id="KW-0285">Flavoprotein</keyword>
<evidence type="ECO:0000256" key="4">
    <source>
        <dbReference type="ARBA" id="ARBA00023002"/>
    </source>
</evidence>
<dbReference type="GO" id="GO:0016709">
    <property type="term" value="F:oxidoreductase activity, acting on paired donors, with incorporation or reduction of molecular oxygen, NAD(P)H as one donor, and incorporation of one atom of oxygen"/>
    <property type="evidence" value="ECO:0007669"/>
    <property type="project" value="UniProtKB-ARBA"/>
</dbReference>
<dbReference type="PROSITE" id="PS51257">
    <property type="entry name" value="PROKAR_LIPOPROTEIN"/>
    <property type="match status" value="1"/>
</dbReference>
<dbReference type="AlphaFoldDB" id="A0A8H5ZSD1"/>
<organism evidence="6 7">
    <name type="scientific">Petromyces alliaceus</name>
    <name type="common">Aspergillus alliaceus</name>
    <dbReference type="NCBI Taxonomy" id="209559"/>
    <lineage>
        <taxon>Eukaryota</taxon>
        <taxon>Fungi</taxon>
        <taxon>Dikarya</taxon>
        <taxon>Ascomycota</taxon>
        <taxon>Pezizomycotina</taxon>
        <taxon>Eurotiomycetes</taxon>
        <taxon>Eurotiomycetidae</taxon>
        <taxon>Eurotiales</taxon>
        <taxon>Aspergillaceae</taxon>
        <taxon>Aspergillus</taxon>
        <taxon>Aspergillus subgen. Circumdati</taxon>
    </lineage>
</organism>
<comment type="cofactor">
    <cofactor evidence="1">
        <name>FAD</name>
        <dbReference type="ChEBI" id="CHEBI:57692"/>
    </cofactor>
</comment>
<dbReference type="Pfam" id="PF01494">
    <property type="entry name" value="FAD_binding_3"/>
    <property type="match status" value="2"/>
</dbReference>
<evidence type="ECO:0000259" key="5">
    <source>
        <dbReference type="Pfam" id="PF01494"/>
    </source>
</evidence>
<proteinExistence type="predicted"/>
<dbReference type="PANTHER" id="PTHR43004">
    <property type="entry name" value="TRK SYSTEM POTASSIUM UPTAKE PROTEIN"/>
    <property type="match status" value="1"/>
</dbReference>
<sequence length="470" mass="51759">MASKSYDVVVVGAGPVGLFLACELRLAGLTVMVVEKRTGREGMAETRAFVMHGRSLEMLAARGLLEQFPESGQKSNWWHYGVLDTRLDYSVFGPETDQNHALLVPQYRTEMIFLRRAEELGVVIVKGVRVQSIATTDHSVTVGGTHATQQAENQFFTATGKYLVGADGVRSTIPADLHVPSGRARLNIFARSKATVPESVPVTLEEMNEAIRQVTGVDYKLSNPCMLKRFSNEQRLATRYQSGRIFIVGDACHKHLPAGGQGLNVGLQEALNLGWKLGEVIRGSAPSSLPHTYEDERLPVAKAAVKNTTSQSLLFFASTGPEWAVRAAMDRLLRVPEANKSLGLEISGFAVSYPKPLDMVCPDGWDPLPKGMQGMRALHVKIQSPDGEVTNLCEYMRHAHWIQLQLPGKKRSENVSPAFGDRTVLVEAIDMPDLDERVAFYSGGLREILVRPDGYLAFGRPDQYEEIRTG</sequence>
<name>A0A8H5ZSD1_PETAA</name>
<dbReference type="Proteomes" id="UP000541154">
    <property type="component" value="Unassembled WGS sequence"/>
</dbReference>
<keyword evidence="4" id="KW-0560">Oxidoreductase</keyword>
<dbReference type="SUPFAM" id="SSF51905">
    <property type="entry name" value="FAD/NAD(P)-binding domain"/>
    <property type="match status" value="1"/>
</dbReference>
<protein>
    <recommendedName>
        <fullName evidence="5">FAD-binding domain-containing protein</fullName>
    </recommendedName>
</protein>
<dbReference type="Pfam" id="PF21274">
    <property type="entry name" value="Rng_hyd_C"/>
    <property type="match status" value="1"/>
</dbReference>
<gene>
    <name evidence="6" type="ORF">ETB97_008157</name>
</gene>
<keyword evidence="7" id="KW-1185">Reference proteome</keyword>
<comment type="caution">
    <text evidence="6">The sequence shown here is derived from an EMBL/GenBank/DDBJ whole genome shotgun (WGS) entry which is preliminary data.</text>
</comment>
<dbReference type="InterPro" id="IPR002938">
    <property type="entry name" value="FAD-bd"/>
</dbReference>
<dbReference type="Gene3D" id="3.50.50.60">
    <property type="entry name" value="FAD/NAD(P)-binding domain"/>
    <property type="match status" value="2"/>
</dbReference>
<evidence type="ECO:0000313" key="7">
    <source>
        <dbReference type="Proteomes" id="UP000541154"/>
    </source>
</evidence>
<dbReference type="InterPro" id="IPR050641">
    <property type="entry name" value="RIFMO-like"/>
</dbReference>
<reference evidence="6 7" key="1">
    <citation type="submission" date="2019-04" db="EMBL/GenBank/DDBJ databases">
        <title>Aspergillus burnettii sp. nov., novel species from soil in southeast Queensland.</title>
        <authorList>
            <person name="Gilchrist C.L.M."/>
            <person name="Pitt J.I."/>
            <person name="Lange L."/>
            <person name="Lacey H.J."/>
            <person name="Vuong D."/>
            <person name="Midgley D.J."/>
            <person name="Greenfield P."/>
            <person name="Bradbury M."/>
            <person name="Lacey E."/>
            <person name="Busk P.K."/>
            <person name="Pilgaard B."/>
            <person name="Chooi Y.H."/>
            <person name="Piggott A.M."/>
        </authorList>
    </citation>
    <scope>NUCLEOTIDE SEQUENCE [LARGE SCALE GENOMIC DNA]</scope>
    <source>
        <strain evidence="6 7">FRR 5400</strain>
    </source>
</reference>
<evidence type="ECO:0000256" key="3">
    <source>
        <dbReference type="ARBA" id="ARBA00022827"/>
    </source>
</evidence>
<dbReference type="InterPro" id="IPR036188">
    <property type="entry name" value="FAD/NAD-bd_sf"/>
</dbReference>